<name>A0A7D5R2J5_9ARCH</name>
<dbReference type="Proteomes" id="UP000509441">
    <property type="component" value="Chromosome"/>
</dbReference>
<keyword evidence="3" id="KW-1185">Reference proteome</keyword>
<feature type="domain" description="NAD(P)-binding" evidence="1">
    <location>
        <begin position="6"/>
        <end position="304"/>
    </location>
</feature>
<dbReference type="Pfam" id="PF16363">
    <property type="entry name" value="GDP_Man_Dehyd"/>
    <property type="match status" value="1"/>
</dbReference>
<dbReference type="RefSeq" id="WP_179362880.1">
    <property type="nucleotide sequence ID" value="NZ_CP026994.1"/>
</dbReference>
<dbReference type="SUPFAM" id="SSF51735">
    <property type="entry name" value="NAD(P)-binding Rossmann-fold domains"/>
    <property type="match status" value="1"/>
</dbReference>
<accession>A0A7D5R2J5</accession>
<dbReference type="PANTHER" id="PTHR43000">
    <property type="entry name" value="DTDP-D-GLUCOSE 4,6-DEHYDRATASE-RELATED"/>
    <property type="match status" value="1"/>
</dbReference>
<dbReference type="AlphaFoldDB" id="A0A7D5R2J5"/>
<dbReference type="InterPro" id="IPR016040">
    <property type="entry name" value="NAD(P)-bd_dom"/>
</dbReference>
<dbReference type="Gene3D" id="3.40.50.720">
    <property type="entry name" value="NAD(P)-binding Rossmann-like Domain"/>
    <property type="match status" value="1"/>
</dbReference>
<dbReference type="KEGG" id="nox:C5F49_00770"/>
<dbReference type="EMBL" id="CP026994">
    <property type="protein sequence ID" value="QLH04017.1"/>
    <property type="molecule type" value="Genomic_DNA"/>
</dbReference>
<dbReference type="PRINTS" id="PR01713">
    <property type="entry name" value="NUCEPIMERASE"/>
</dbReference>
<evidence type="ECO:0000259" key="1">
    <source>
        <dbReference type="Pfam" id="PF16363"/>
    </source>
</evidence>
<proteinExistence type="predicted"/>
<dbReference type="InterPro" id="IPR036291">
    <property type="entry name" value="NAD(P)-bd_dom_sf"/>
</dbReference>
<gene>
    <name evidence="2" type="ORF">C5F49_00770</name>
</gene>
<protein>
    <submittedName>
        <fullName evidence="2">Epimerase</fullName>
    </submittedName>
</protein>
<dbReference type="GeneID" id="56060433"/>
<evidence type="ECO:0000313" key="2">
    <source>
        <dbReference type="EMBL" id="QLH04017.1"/>
    </source>
</evidence>
<sequence>MSRVALVTGGAGFIGSHLVKKLLHENYKVIVYDDLSNGSGKKNLPKKINFIKGSILNEAKFAKSCSKADVVFNLAVKPLPMSFDNPEEVVKVNGLGTLIVAKTCTQLKKKLIHVSSSESYGTAQNVPMNESHTFFPTTVYAASKAASEYYVQSLHESDGLKMVIVRPFNCYGPYMRDDVYAAAIPNFYHRITKRKPPIIFGNGKQTRDLTYVEDTVNGIFLADKRTKAIGKALNIGQGKETSINQVAKMMIKQYSGITETSVSSKILYKKERKGDVRRHFADISYAKKILGYKPQISLEEGVNKYLQWALNE</sequence>
<evidence type="ECO:0000313" key="3">
    <source>
        <dbReference type="Proteomes" id="UP000509441"/>
    </source>
</evidence>
<reference evidence="2 3" key="1">
    <citation type="submission" date="2018-02" db="EMBL/GenBank/DDBJ databases">
        <title>Complete genome of Nitrosopumilus oxyclinae HCE1.</title>
        <authorList>
            <person name="Qin W."/>
            <person name="Zheng Y."/>
            <person name="Stahl D.A."/>
        </authorList>
    </citation>
    <scope>NUCLEOTIDE SEQUENCE [LARGE SCALE GENOMIC DNA]</scope>
    <source>
        <strain evidence="2 3">HCE1</strain>
    </source>
</reference>
<organism evidence="2 3">
    <name type="scientific">Nitrosopumilus oxyclinae</name>
    <dbReference type="NCBI Taxonomy" id="1959104"/>
    <lineage>
        <taxon>Archaea</taxon>
        <taxon>Nitrososphaerota</taxon>
        <taxon>Nitrososphaeria</taxon>
        <taxon>Nitrosopumilales</taxon>
        <taxon>Nitrosopumilaceae</taxon>
        <taxon>Nitrosopumilus</taxon>
    </lineage>
</organism>
<dbReference type="OrthoDB" id="4907at2157"/>